<dbReference type="RefSeq" id="WP_091970682.1">
    <property type="nucleotide sequence ID" value="NZ_FOPM01000007.1"/>
</dbReference>
<keyword evidence="4" id="KW-1185">Reference proteome</keyword>
<dbReference type="NCBIfam" id="NF004654">
    <property type="entry name" value="PRK06004.1"/>
    <property type="match status" value="1"/>
</dbReference>
<evidence type="ECO:0000256" key="1">
    <source>
        <dbReference type="ARBA" id="ARBA00004117"/>
    </source>
</evidence>
<sequence length="149" mass="15652">MSVTDLPILGLLRTRMQWHQTRQKVLSENVANADLPGFKPRDLINPELGRGRGGNPGAGFGTLAMAQPVGAAGAGLAVTSPAHITIAQSGDGPGAASRQVKGFEVRPSGNGVNLEEEMMKSGDNQADYQLASSLYQKSLETLKIAIGKR</sequence>
<keyword evidence="3" id="KW-0966">Cell projection</keyword>
<accession>A0A1I2THJ9</accession>
<dbReference type="Pfam" id="PF00460">
    <property type="entry name" value="Flg_bb_rod"/>
    <property type="match status" value="1"/>
</dbReference>
<reference evidence="4" key="1">
    <citation type="submission" date="2016-10" db="EMBL/GenBank/DDBJ databases">
        <authorList>
            <person name="Varghese N."/>
            <person name="Submissions S."/>
        </authorList>
    </citation>
    <scope>NUCLEOTIDE SEQUENCE [LARGE SCALE GENOMIC DNA]</scope>
    <source>
        <strain evidence="4">Gh-105</strain>
    </source>
</reference>
<feature type="domain" description="Flagellar basal body rod protein N-terminal" evidence="2">
    <location>
        <begin position="14"/>
        <end position="39"/>
    </location>
</feature>
<protein>
    <submittedName>
        <fullName evidence="3">Flagellar basal-body rod protein FlgB</fullName>
    </submittedName>
</protein>
<keyword evidence="3" id="KW-0282">Flagellum</keyword>
<evidence type="ECO:0000313" key="4">
    <source>
        <dbReference type="Proteomes" id="UP000199229"/>
    </source>
</evidence>
<organism evidence="3 4">
    <name type="scientific">Methylobacterium gossipiicola</name>
    <dbReference type="NCBI Taxonomy" id="582675"/>
    <lineage>
        <taxon>Bacteria</taxon>
        <taxon>Pseudomonadati</taxon>
        <taxon>Pseudomonadota</taxon>
        <taxon>Alphaproteobacteria</taxon>
        <taxon>Hyphomicrobiales</taxon>
        <taxon>Methylobacteriaceae</taxon>
        <taxon>Methylobacterium</taxon>
    </lineage>
</organism>
<comment type="subcellular location">
    <subcellularLocation>
        <location evidence="1">Bacterial flagellum basal body</location>
    </subcellularLocation>
</comment>
<evidence type="ECO:0000259" key="2">
    <source>
        <dbReference type="Pfam" id="PF00460"/>
    </source>
</evidence>
<dbReference type="OrthoDB" id="9788334at2"/>
<dbReference type="InterPro" id="IPR001444">
    <property type="entry name" value="Flag_bb_rod_N"/>
</dbReference>
<dbReference type="AlphaFoldDB" id="A0A1I2THJ9"/>
<keyword evidence="3" id="KW-0969">Cilium</keyword>
<dbReference type="GO" id="GO:0009425">
    <property type="term" value="C:bacterial-type flagellum basal body"/>
    <property type="evidence" value="ECO:0007669"/>
    <property type="project" value="UniProtKB-SubCell"/>
</dbReference>
<dbReference type="Proteomes" id="UP000199229">
    <property type="component" value="Unassembled WGS sequence"/>
</dbReference>
<dbReference type="EMBL" id="FOPM01000007">
    <property type="protein sequence ID" value="SFG64374.1"/>
    <property type="molecule type" value="Genomic_DNA"/>
</dbReference>
<name>A0A1I2THJ9_9HYPH</name>
<proteinExistence type="predicted"/>
<dbReference type="STRING" id="582675.SAMN05192565_107107"/>
<evidence type="ECO:0000313" key="3">
    <source>
        <dbReference type="EMBL" id="SFG64374.1"/>
    </source>
</evidence>
<gene>
    <name evidence="3" type="ORF">SAMN05192565_107107</name>
</gene>